<evidence type="ECO:0000256" key="6">
    <source>
        <dbReference type="ARBA" id="ARBA00022989"/>
    </source>
</evidence>
<evidence type="ECO:0000256" key="2">
    <source>
        <dbReference type="ARBA" id="ARBA00006939"/>
    </source>
</evidence>
<feature type="transmembrane region" description="Helical" evidence="8">
    <location>
        <begin position="29"/>
        <end position="46"/>
    </location>
</feature>
<dbReference type="EMBL" id="CP000934">
    <property type="protein sequence ID" value="ACE84641.1"/>
    <property type="molecule type" value="Genomic_DNA"/>
</dbReference>
<feature type="transmembrane region" description="Helical" evidence="8">
    <location>
        <begin position="201"/>
        <end position="221"/>
    </location>
</feature>
<feature type="transmembrane region" description="Helical" evidence="8">
    <location>
        <begin position="254"/>
        <end position="275"/>
    </location>
</feature>
<comment type="similarity">
    <text evidence="2">Belongs to the ZIP transporter (TC 2.A.5) family.</text>
</comment>
<evidence type="ECO:0000256" key="1">
    <source>
        <dbReference type="ARBA" id="ARBA00004651"/>
    </source>
</evidence>
<dbReference type="PANTHER" id="PTHR11040:SF211">
    <property type="entry name" value="ZINC TRANSPORTER ZIP11"/>
    <property type="match status" value="1"/>
</dbReference>
<dbReference type="Pfam" id="PF02535">
    <property type="entry name" value="Zip"/>
    <property type="match status" value="1"/>
</dbReference>
<evidence type="ECO:0000256" key="7">
    <source>
        <dbReference type="ARBA" id="ARBA00023136"/>
    </source>
</evidence>
<feature type="transmembrane region" description="Helical" evidence="8">
    <location>
        <begin position="90"/>
        <end position="110"/>
    </location>
</feature>
<dbReference type="Proteomes" id="UP000001036">
    <property type="component" value="Chromosome"/>
</dbReference>
<gene>
    <name evidence="9" type="ordered locus">CJA_1108</name>
</gene>
<feature type="transmembrane region" description="Helical" evidence="8">
    <location>
        <begin position="122"/>
        <end position="144"/>
    </location>
</feature>
<evidence type="ECO:0000313" key="9">
    <source>
        <dbReference type="EMBL" id="ACE84641.1"/>
    </source>
</evidence>
<keyword evidence="10" id="KW-1185">Reference proteome</keyword>
<dbReference type="STRING" id="498211.CJA_1108"/>
<keyword evidence="6 8" id="KW-1133">Transmembrane helix</keyword>
<protein>
    <submittedName>
        <fullName evidence="9">GufA protein</fullName>
    </submittedName>
</protein>
<dbReference type="PANTHER" id="PTHR11040">
    <property type="entry name" value="ZINC/IRON TRANSPORTER"/>
    <property type="match status" value="1"/>
</dbReference>
<dbReference type="HOGENOM" id="CLU_015114_1_2_6"/>
<feature type="transmembrane region" description="Helical" evidence="8">
    <location>
        <begin position="287"/>
        <end position="305"/>
    </location>
</feature>
<accession>B3PBP4</accession>
<dbReference type="GO" id="GO:0005385">
    <property type="term" value="F:zinc ion transmembrane transporter activity"/>
    <property type="evidence" value="ECO:0007669"/>
    <property type="project" value="TreeGrafter"/>
</dbReference>
<proteinExistence type="inferred from homology"/>
<feature type="transmembrane region" description="Helical" evidence="8">
    <location>
        <begin position="165"/>
        <end position="189"/>
    </location>
</feature>
<dbReference type="InterPro" id="IPR003689">
    <property type="entry name" value="ZIP"/>
</dbReference>
<evidence type="ECO:0000256" key="5">
    <source>
        <dbReference type="ARBA" id="ARBA00022833"/>
    </source>
</evidence>
<comment type="subcellular location">
    <subcellularLocation>
        <location evidence="1">Cell membrane</location>
        <topology evidence="1">Multi-pass membrane protein</topology>
    </subcellularLocation>
</comment>
<dbReference type="OrthoDB" id="9787346at2"/>
<dbReference type="KEGG" id="cja:CJA_1108"/>
<feature type="transmembrane region" description="Helical" evidence="8">
    <location>
        <begin position="58"/>
        <end position="78"/>
    </location>
</feature>
<evidence type="ECO:0000256" key="8">
    <source>
        <dbReference type="SAM" id="Phobius"/>
    </source>
</evidence>
<dbReference type="RefSeq" id="WP_012486756.1">
    <property type="nucleotide sequence ID" value="NC_010995.1"/>
</dbReference>
<evidence type="ECO:0000256" key="4">
    <source>
        <dbReference type="ARBA" id="ARBA00022692"/>
    </source>
</evidence>
<dbReference type="eggNOG" id="COG0428">
    <property type="taxonomic scope" value="Bacteria"/>
</dbReference>
<evidence type="ECO:0000256" key="3">
    <source>
        <dbReference type="ARBA" id="ARBA00022475"/>
    </source>
</evidence>
<name>B3PBP4_CELJU</name>
<reference evidence="9 10" key="1">
    <citation type="journal article" date="2008" name="J. Bacteriol.">
        <title>Insights into plant cell wall degradation from the genome sequence of the soil bacterium Cellvibrio japonicus.</title>
        <authorList>
            <person name="Deboy R.T."/>
            <person name="Mongodin E.F."/>
            <person name="Fouts D.E."/>
            <person name="Tailford L.E."/>
            <person name="Khouri H."/>
            <person name="Emerson J.B."/>
            <person name="Mohamoud Y."/>
            <person name="Watkins K."/>
            <person name="Henrissat B."/>
            <person name="Gilbert H.J."/>
            <person name="Nelson K.E."/>
        </authorList>
    </citation>
    <scope>NUCLEOTIDE SEQUENCE [LARGE SCALE GENOMIC DNA]</scope>
    <source>
        <strain evidence="9 10">Ueda107</strain>
    </source>
</reference>
<organism evidence="9 10">
    <name type="scientific">Cellvibrio japonicus (strain Ueda107)</name>
    <name type="common">Pseudomonas fluorescens subsp. cellulosa</name>
    <dbReference type="NCBI Taxonomy" id="498211"/>
    <lineage>
        <taxon>Bacteria</taxon>
        <taxon>Pseudomonadati</taxon>
        <taxon>Pseudomonadota</taxon>
        <taxon>Gammaproteobacteria</taxon>
        <taxon>Cellvibrionales</taxon>
        <taxon>Cellvibrionaceae</taxon>
        <taxon>Cellvibrio</taxon>
    </lineage>
</organism>
<feature type="transmembrane region" description="Helical" evidence="8">
    <location>
        <begin position="228"/>
        <end position="248"/>
    </location>
</feature>
<keyword evidence="7 8" id="KW-0472">Membrane</keyword>
<keyword evidence="4 8" id="KW-0812">Transmembrane</keyword>
<dbReference type="GO" id="GO:0005886">
    <property type="term" value="C:plasma membrane"/>
    <property type="evidence" value="ECO:0007669"/>
    <property type="project" value="UniProtKB-SubCell"/>
</dbReference>
<sequence length="306" mass="31737">MSKATSGGHTGSAAAFLDWIKASLFRRTLGLLINLIGLVVLVYTCWGKLQVMPNVPEALVGGLIAAGCTALGAASIVFFRNLSARILDSLLGFGAGVMLAASVFSLILPGLDAARGLGMGSWQAACTLGVSVLFGSCLMLFIDSRLPHEHFIKGVEGPVSIIRRTWLFVFAITLHNLPEGLAIGVAYASGPEVGKPLMTGISIQDIPEGLVVAIALVAAGYSRTKAMLIGAASGLVEPLGAALGAGIVSHSVLLLPWGLGFAAGAMLFVVSHEIIPESHRKGHEIHATSGLTIGFILMMILDNAFQ</sequence>
<keyword evidence="5" id="KW-0862">Zinc</keyword>
<evidence type="ECO:0000313" key="10">
    <source>
        <dbReference type="Proteomes" id="UP000001036"/>
    </source>
</evidence>
<dbReference type="AlphaFoldDB" id="B3PBP4"/>
<keyword evidence="3" id="KW-1003">Cell membrane</keyword>